<gene>
    <name evidence="1" type="ORF">Tci_669538</name>
    <name evidence="2" type="ORF">Tci_889238</name>
</gene>
<comment type="caution">
    <text evidence="1">The sequence shown here is derived from an EMBL/GenBank/DDBJ whole genome shotgun (WGS) entry which is preliminary data.</text>
</comment>
<evidence type="ECO:0000313" key="1">
    <source>
        <dbReference type="EMBL" id="GFA97566.1"/>
    </source>
</evidence>
<feature type="non-terminal residue" evidence="1">
    <location>
        <position position="1"/>
    </location>
</feature>
<name>A0A699KNN8_TANCI</name>
<organism evidence="1">
    <name type="scientific">Tanacetum cinerariifolium</name>
    <name type="common">Dalmatian daisy</name>
    <name type="synonym">Chrysanthemum cinerariifolium</name>
    <dbReference type="NCBI Taxonomy" id="118510"/>
    <lineage>
        <taxon>Eukaryota</taxon>
        <taxon>Viridiplantae</taxon>
        <taxon>Streptophyta</taxon>
        <taxon>Embryophyta</taxon>
        <taxon>Tracheophyta</taxon>
        <taxon>Spermatophyta</taxon>
        <taxon>Magnoliopsida</taxon>
        <taxon>eudicotyledons</taxon>
        <taxon>Gunneridae</taxon>
        <taxon>Pentapetalae</taxon>
        <taxon>asterids</taxon>
        <taxon>campanulids</taxon>
        <taxon>Asterales</taxon>
        <taxon>Asteraceae</taxon>
        <taxon>Asteroideae</taxon>
        <taxon>Anthemideae</taxon>
        <taxon>Anthemidinae</taxon>
        <taxon>Tanacetum</taxon>
    </lineage>
</organism>
<evidence type="ECO:0000313" key="2">
    <source>
        <dbReference type="EMBL" id="GFD17269.1"/>
    </source>
</evidence>
<dbReference type="AlphaFoldDB" id="A0A699KNN8"/>
<dbReference type="EMBL" id="BKCJ010525692">
    <property type="protein sequence ID" value="GFA97566.1"/>
    <property type="molecule type" value="Genomic_DNA"/>
</dbReference>
<sequence length="54" mass="6043">VDFAYPLMKGCSDHACKHCSLEPAFGQPESWHVVSSQLEKAVERSYHEGGKIDH</sequence>
<dbReference type="EMBL" id="BKCJ011298950">
    <property type="protein sequence ID" value="GFD17269.1"/>
    <property type="molecule type" value="Genomic_DNA"/>
</dbReference>
<reference evidence="1" key="1">
    <citation type="journal article" date="2019" name="Sci. Rep.">
        <title>Draft genome of Tanacetum cinerariifolium, the natural source of mosquito coil.</title>
        <authorList>
            <person name="Yamashiro T."/>
            <person name="Shiraishi A."/>
            <person name="Satake H."/>
            <person name="Nakayama K."/>
        </authorList>
    </citation>
    <scope>NUCLEOTIDE SEQUENCE</scope>
</reference>
<protein>
    <submittedName>
        <fullName evidence="1">Uncharacterized protein</fullName>
    </submittedName>
</protein>
<accession>A0A699KNN8</accession>
<proteinExistence type="predicted"/>